<dbReference type="Proteomes" id="UP000433876">
    <property type="component" value="Unassembled WGS sequence"/>
</dbReference>
<dbReference type="OMA" id="QFVGGHM"/>
<feature type="compositionally biased region" description="Low complexity" evidence="1">
    <location>
        <begin position="139"/>
        <end position="149"/>
    </location>
</feature>
<name>A0A8S8ZHU3_SORMA</name>
<sequence length="459" mass="48856">MPTINIPAGSSTQLELRPAHHYHLRSFAVHAYLGIAVTLVIVTIWRFKPRRRSSTISSANYRSQSDVKDIKGSFGPAKPVRSEIAEVSKPECGLYQVLATPPSVSYPPHSLSSTCTKGPGTFGDQQAMDGHDKGRLSDSSDPESASSRAVSKKPKSASTSRHEAYLWPQANYSASMTWSSTPDQLRKHTPSPKTPASIDGTANPSSRKGEKGWGKGRLHAPHQMDGIGASSMGSLSYDDLQTQDNRSRVLSLGEPRLHFTRPPPPPPPPPLTPPSLDKTAFALQDRGPAPSASISAGSSISFTHQPNPDYIGHTSSADILSSSPAEVTAVPRRRSYTKSVPIRIPTPSGNSSSSSGITFTPPSAVSSSSCAPSSPVLPPPPPVPQGYQFVGGHMGHRPSVADQHHAEIKVYAEIISVTDAEGDGWRRHTQVYGGGVCLACLANGGGTYGPNVPLEDRRY</sequence>
<feature type="compositionally biased region" description="Polar residues" evidence="1">
    <location>
        <begin position="313"/>
        <end position="325"/>
    </location>
</feature>
<keyword evidence="2" id="KW-0472">Membrane</keyword>
<feature type="compositionally biased region" description="Pro residues" evidence="1">
    <location>
        <begin position="375"/>
        <end position="384"/>
    </location>
</feature>
<accession>A0A8S8ZHU3</accession>
<comment type="caution">
    <text evidence="3">The sequence shown here is derived from an EMBL/GenBank/DDBJ whole genome shotgun (WGS) entry which is preliminary data.</text>
</comment>
<evidence type="ECO:0000256" key="1">
    <source>
        <dbReference type="SAM" id="MobiDB-lite"/>
    </source>
</evidence>
<feature type="region of interest" description="Disordered" evidence="1">
    <location>
        <begin position="254"/>
        <end position="384"/>
    </location>
</feature>
<dbReference type="AlphaFoldDB" id="A0A8S8ZHU3"/>
<reference evidence="3 4" key="1">
    <citation type="submission" date="2017-07" db="EMBL/GenBank/DDBJ databases">
        <title>Genome sequence of the Sordaria macrospora wild type strain R19027.</title>
        <authorList>
            <person name="Nowrousian M."/>
            <person name="Teichert I."/>
            <person name="Kueck U."/>
        </authorList>
    </citation>
    <scope>NUCLEOTIDE SEQUENCE [LARGE SCALE GENOMIC DNA]</scope>
    <source>
        <strain evidence="3 4">R19027</strain>
        <tissue evidence="3">Mycelium</tissue>
    </source>
</reference>
<evidence type="ECO:0000313" key="3">
    <source>
        <dbReference type="EMBL" id="KAA8630227.1"/>
    </source>
</evidence>
<gene>
    <name evidence="3" type="ORF">SMACR_09468</name>
</gene>
<feature type="compositionally biased region" description="Pro residues" evidence="1">
    <location>
        <begin position="261"/>
        <end position="273"/>
    </location>
</feature>
<feature type="compositionally biased region" description="Low complexity" evidence="1">
    <location>
        <begin position="345"/>
        <end position="374"/>
    </location>
</feature>
<dbReference type="EMBL" id="NMPR01000110">
    <property type="protein sequence ID" value="KAA8630227.1"/>
    <property type="molecule type" value="Genomic_DNA"/>
</dbReference>
<feature type="transmembrane region" description="Helical" evidence="2">
    <location>
        <begin position="27"/>
        <end position="47"/>
    </location>
</feature>
<dbReference type="VEuPathDB" id="FungiDB:SMAC_09468"/>
<feature type="region of interest" description="Disordered" evidence="1">
    <location>
        <begin position="105"/>
        <end position="162"/>
    </location>
</feature>
<keyword evidence="2" id="KW-0812">Transmembrane</keyword>
<feature type="compositionally biased region" description="Basic and acidic residues" evidence="1">
    <location>
        <begin position="129"/>
        <end position="138"/>
    </location>
</feature>
<evidence type="ECO:0000256" key="2">
    <source>
        <dbReference type="SAM" id="Phobius"/>
    </source>
</evidence>
<organism evidence="3 4">
    <name type="scientific">Sordaria macrospora</name>
    <dbReference type="NCBI Taxonomy" id="5147"/>
    <lineage>
        <taxon>Eukaryota</taxon>
        <taxon>Fungi</taxon>
        <taxon>Dikarya</taxon>
        <taxon>Ascomycota</taxon>
        <taxon>Pezizomycotina</taxon>
        <taxon>Sordariomycetes</taxon>
        <taxon>Sordariomycetidae</taxon>
        <taxon>Sordariales</taxon>
        <taxon>Sordariaceae</taxon>
        <taxon>Sordaria</taxon>
    </lineage>
</organism>
<evidence type="ECO:0000313" key="4">
    <source>
        <dbReference type="Proteomes" id="UP000433876"/>
    </source>
</evidence>
<protein>
    <submittedName>
        <fullName evidence="3">Uncharacterized protein</fullName>
    </submittedName>
</protein>
<feature type="compositionally biased region" description="Low complexity" evidence="1">
    <location>
        <begin position="287"/>
        <end position="301"/>
    </location>
</feature>
<feature type="region of interest" description="Disordered" evidence="1">
    <location>
        <begin position="177"/>
        <end position="238"/>
    </location>
</feature>
<proteinExistence type="predicted"/>
<keyword evidence="2" id="KW-1133">Transmembrane helix</keyword>